<dbReference type="Gene3D" id="3.10.20.70">
    <property type="entry name" value="Glutamine synthetase, N-terminal domain"/>
    <property type="match status" value="1"/>
</dbReference>
<evidence type="ECO:0000256" key="3">
    <source>
        <dbReference type="RuleBase" id="RU000384"/>
    </source>
</evidence>
<dbReference type="SUPFAM" id="SSF55931">
    <property type="entry name" value="Glutamine synthetase/guanido kinase"/>
    <property type="match status" value="1"/>
</dbReference>
<dbReference type="SMART" id="SM01230">
    <property type="entry name" value="Gln-synt_C"/>
    <property type="match status" value="1"/>
</dbReference>
<dbReference type="PROSITE" id="PS51987">
    <property type="entry name" value="GS_CATALYTIC"/>
    <property type="match status" value="1"/>
</dbReference>
<dbReference type="GO" id="GO:0004356">
    <property type="term" value="F:glutamine synthetase activity"/>
    <property type="evidence" value="ECO:0007669"/>
    <property type="project" value="InterPro"/>
</dbReference>
<name>I3TG78_THEC1</name>
<keyword evidence="6" id="KW-1185">Reference proteome</keyword>
<dbReference type="InParanoid" id="I3TG78"/>
<dbReference type="PANTHER" id="PTHR43785:SF12">
    <property type="entry name" value="TYPE-1 GLUTAMINE SYNTHETASE 2"/>
    <property type="match status" value="1"/>
</dbReference>
<evidence type="ECO:0000256" key="1">
    <source>
        <dbReference type="ARBA" id="ARBA00022598"/>
    </source>
</evidence>
<dbReference type="GO" id="GO:0006542">
    <property type="term" value="P:glutamine biosynthetic process"/>
    <property type="evidence" value="ECO:0007669"/>
    <property type="project" value="InterPro"/>
</dbReference>
<gene>
    <name evidence="5" type="ordered locus">TCELL_1344</name>
</gene>
<dbReference type="KEGG" id="thg:TCELL_1344"/>
<dbReference type="HOGENOM" id="CLU_017290_1_2_2"/>
<dbReference type="FunCoup" id="I3TG78">
    <property type="interactions" value="57"/>
</dbReference>
<dbReference type="PANTHER" id="PTHR43785">
    <property type="entry name" value="GAMMA-GLUTAMYLPUTRESCINE SYNTHETASE"/>
    <property type="match status" value="1"/>
</dbReference>
<dbReference type="Pfam" id="PF00120">
    <property type="entry name" value="Gln-synt_C"/>
    <property type="match status" value="1"/>
</dbReference>
<feature type="domain" description="GS catalytic" evidence="4">
    <location>
        <begin position="87"/>
        <end position="432"/>
    </location>
</feature>
<keyword evidence="1" id="KW-0436">Ligase</keyword>
<dbReference type="Proteomes" id="UP000005270">
    <property type="component" value="Chromosome"/>
</dbReference>
<dbReference type="AlphaFoldDB" id="I3TG78"/>
<evidence type="ECO:0000256" key="2">
    <source>
        <dbReference type="PROSITE-ProRule" id="PRU01331"/>
    </source>
</evidence>
<dbReference type="eggNOG" id="arCOG01909">
    <property type="taxonomic scope" value="Archaea"/>
</dbReference>
<comment type="similarity">
    <text evidence="2 3">Belongs to the glutamine synthetase family.</text>
</comment>
<dbReference type="InterPro" id="IPR036651">
    <property type="entry name" value="Gln_synt_N_sf"/>
</dbReference>
<evidence type="ECO:0000313" key="5">
    <source>
        <dbReference type="EMBL" id="AFK51766.1"/>
    </source>
</evidence>
<dbReference type="InterPro" id="IPR008146">
    <property type="entry name" value="Gln_synth_cat_dom"/>
</dbReference>
<dbReference type="STRING" id="1184251.TCELL_1344"/>
<evidence type="ECO:0000313" key="6">
    <source>
        <dbReference type="Proteomes" id="UP000005270"/>
    </source>
</evidence>
<dbReference type="InterPro" id="IPR014746">
    <property type="entry name" value="Gln_synth/guanido_kin_cat_dom"/>
</dbReference>
<accession>I3TG78</accession>
<reference evidence="5 6" key="1">
    <citation type="journal article" date="2012" name="J. Bacteriol.">
        <title>Complete genome sequence of the hyperthermophilic cellulolytic Crenarchaeon 'Thermogladius cellulolyticus' 1633.</title>
        <authorList>
            <person name="Mardanov A.V."/>
            <person name="Kochetkova T.V."/>
            <person name="Beletsky A.V."/>
            <person name="Bonch-Osmolovskaya E.A."/>
            <person name="Ravin N.V."/>
            <person name="Skryabin K.G."/>
        </authorList>
    </citation>
    <scope>NUCLEOTIDE SEQUENCE [LARGE SCALE GENOMIC DNA]</scope>
    <source>
        <strain evidence="6">DSM 22663 / VKM B-2946 / 1633</strain>
    </source>
</reference>
<dbReference type="EMBL" id="CP003531">
    <property type="protein sequence ID" value="AFK51766.1"/>
    <property type="molecule type" value="Genomic_DNA"/>
</dbReference>
<proteinExistence type="inferred from homology"/>
<evidence type="ECO:0000259" key="4">
    <source>
        <dbReference type="PROSITE" id="PS51987"/>
    </source>
</evidence>
<protein>
    <submittedName>
        <fullName evidence="5">Glutamine synthetase, type I</fullName>
    </submittedName>
</protein>
<dbReference type="Gene3D" id="3.30.590.10">
    <property type="entry name" value="Glutamine synthetase/guanido kinase, catalytic domain"/>
    <property type="match status" value="1"/>
</dbReference>
<sequence length="432" mass="48720">MLTHLLFTDLAGRLRKVTLRIDGDPLLLEGLETIVDGSSLLGFLRVEESDLLVKPVSSRPIVTGYVEGKHFISGLYKDKNTRYNKDPRFVAERLVEYLKEVELEARVGVELEFYIVESVESRLTPVSQSLNVKPIGEADYPQSSLWFVKTYDSPGEDKVGKLLGRVLAELERNELYFSKVHRENGPRGQVEVSTPAGTPIETADFVQHFKYMARVVGGREGFRPVFLAKPFPDDYGSGMHVHVSLWQGASNIFEEEGKLSDEALYFIGGLLEHARSLAAFTNPTVNSYRRLVEGFEAPVYVSWGLGNRTTAIRVPTQHQGRVEYRPPDPTSNPYLSISAIIMAGLDGIRKKISPSEPTSRNLFEEAAGWGTGGRVLPRSLEEALEELEADNDYLQPVFDRELLESYIELKKREAKAFRSYPTPVDYLFYLEY</sequence>
<organism evidence="5 6">
    <name type="scientific">Thermogladius calderae (strain DSM 22663 / VKM B-2946 / 1633)</name>
    <dbReference type="NCBI Taxonomy" id="1184251"/>
    <lineage>
        <taxon>Archaea</taxon>
        <taxon>Thermoproteota</taxon>
        <taxon>Thermoprotei</taxon>
        <taxon>Desulfurococcales</taxon>
        <taxon>Desulfurococcaceae</taxon>
        <taxon>Thermogladius</taxon>
    </lineage>
</organism>
<dbReference type="SUPFAM" id="SSF54368">
    <property type="entry name" value="Glutamine synthetase, N-terminal domain"/>
    <property type="match status" value="1"/>
</dbReference>